<dbReference type="OrthoDB" id="426315at2759"/>
<dbReference type="AlphaFoldDB" id="A0A813BKU2"/>
<sequence>MAMIRAQENAANQAIAMLYGDGTLGNPLCPAAKTLASDLDLAYEQATTLRDGNLFGTFLDAGKLFGKLFRGSKETHQFITNLYDTAWFFKHLLSLISNLPIVGWVAKILVEPVKILEKFIKTKLLGIRDKLKDKWTDVFKNAFFFNAKVARYVRYAIEAIPVLKMQAYPANKAAELVGLAMGVCVWLPDLTTIANNAMKGLVAADQMAGIATDFVRDVINWVEGLVPESVITKMAQVNNFFDVIMTPTRGFKVALFDKHKVCIIFKCFEFSLRDLLAALTGFLEKIFNFVLSPFRPIVDAVAAPIKKLFDPIIKMLPTPAIFFDKAEGLGL</sequence>
<reference evidence="1" key="1">
    <citation type="submission" date="2021-02" db="EMBL/GenBank/DDBJ databases">
        <authorList>
            <person name="Dougan E. K."/>
            <person name="Rhodes N."/>
            <person name="Thang M."/>
            <person name="Chan C."/>
        </authorList>
    </citation>
    <scope>NUCLEOTIDE SEQUENCE</scope>
</reference>
<comment type="caution">
    <text evidence="1">The sequence shown here is derived from an EMBL/GenBank/DDBJ whole genome shotgun (WGS) entry which is preliminary data.</text>
</comment>
<name>A0A813BKU2_9DINO</name>
<organism evidence="1 2">
    <name type="scientific">Symbiodinium necroappetens</name>
    <dbReference type="NCBI Taxonomy" id="1628268"/>
    <lineage>
        <taxon>Eukaryota</taxon>
        <taxon>Sar</taxon>
        <taxon>Alveolata</taxon>
        <taxon>Dinophyceae</taxon>
        <taxon>Suessiales</taxon>
        <taxon>Symbiodiniaceae</taxon>
        <taxon>Symbiodinium</taxon>
    </lineage>
</organism>
<dbReference type="Proteomes" id="UP000601435">
    <property type="component" value="Unassembled WGS sequence"/>
</dbReference>
<protein>
    <submittedName>
        <fullName evidence="1">Uncharacterized protein</fullName>
    </submittedName>
</protein>
<proteinExistence type="predicted"/>
<evidence type="ECO:0000313" key="1">
    <source>
        <dbReference type="EMBL" id="CAE7909253.1"/>
    </source>
</evidence>
<dbReference type="EMBL" id="CAJNJA010073297">
    <property type="protein sequence ID" value="CAE7909253.1"/>
    <property type="molecule type" value="Genomic_DNA"/>
</dbReference>
<accession>A0A813BKU2</accession>
<gene>
    <name evidence="1" type="ORF">SNEC2469_LOCUS30898</name>
</gene>
<evidence type="ECO:0000313" key="2">
    <source>
        <dbReference type="Proteomes" id="UP000601435"/>
    </source>
</evidence>
<keyword evidence="2" id="KW-1185">Reference proteome</keyword>